<keyword evidence="1" id="KW-0812">Transmembrane</keyword>
<dbReference type="RefSeq" id="WP_221189732.1">
    <property type="nucleotide sequence ID" value="NZ_JACHXI010000003.1"/>
</dbReference>
<dbReference type="Proteomes" id="UP000549250">
    <property type="component" value="Unassembled WGS sequence"/>
</dbReference>
<name>A0A839T4E0_AZOMA</name>
<organism evidence="2 3">
    <name type="scientific">Azomonas macrocytogenes</name>
    <name type="common">Azotobacter macrocytogenes</name>
    <dbReference type="NCBI Taxonomy" id="69962"/>
    <lineage>
        <taxon>Bacteria</taxon>
        <taxon>Pseudomonadati</taxon>
        <taxon>Pseudomonadota</taxon>
        <taxon>Gammaproteobacteria</taxon>
        <taxon>Pseudomonadales</taxon>
        <taxon>Pseudomonadaceae</taxon>
        <taxon>Azomonas</taxon>
    </lineage>
</organism>
<dbReference type="EMBL" id="JACHXI010000003">
    <property type="protein sequence ID" value="MBB3102583.1"/>
    <property type="molecule type" value="Genomic_DNA"/>
</dbReference>
<reference evidence="2 3" key="1">
    <citation type="submission" date="2020-08" db="EMBL/GenBank/DDBJ databases">
        <title>Genomic Encyclopedia of Type Strains, Phase III (KMG-III): the genomes of soil and plant-associated and newly described type strains.</title>
        <authorList>
            <person name="Whitman W."/>
        </authorList>
    </citation>
    <scope>NUCLEOTIDE SEQUENCE [LARGE SCALE GENOMIC DNA]</scope>
    <source>
        <strain evidence="2 3">CECT 4462</strain>
    </source>
</reference>
<comment type="caution">
    <text evidence="2">The sequence shown here is derived from an EMBL/GenBank/DDBJ whole genome shotgun (WGS) entry which is preliminary data.</text>
</comment>
<feature type="transmembrane region" description="Helical" evidence="1">
    <location>
        <begin position="27"/>
        <end position="48"/>
    </location>
</feature>
<accession>A0A839T4E0</accession>
<evidence type="ECO:0000313" key="2">
    <source>
        <dbReference type="EMBL" id="MBB3102583.1"/>
    </source>
</evidence>
<keyword evidence="3" id="KW-1185">Reference proteome</keyword>
<sequence>MTRVFRRGRMAGGVTGAVLGGLLSDRFGLFAGFRGLALLYLLLLLLHLRGLLAGEERPLAPDR</sequence>
<gene>
    <name evidence="2" type="ORF">FHR87_000966</name>
</gene>
<proteinExistence type="predicted"/>
<keyword evidence="1" id="KW-1133">Transmembrane helix</keyword>
<protein>
    <submittedName>
        <fullName evidence="2">Putative lipid-binding transport protein (Tim44 family)</fullName>
    </submittedName>
</protein>
<evidence type="ECO:0000313" key="3">
    <source>
        <dbReference type="Proteomes" id="UP000549250"/>
    </source>
</evidence>
<evidence type="ECO:0000256" key="1">
    <source>
        <dbReference type="SAM" id="Phobius"/>
    </source>
</evidence>
<keyword evidence="1" id="KW-0472">Membrane</keyword>
<dbReference type="AlphaFoldDB" id="A0A839T4E0"/>